<feature type="transmembrane region" description="Helical" evidence="9">
    <location>
        <begin position="94"/>
        <end position="112"/>
    </location>
</feature>
<gene>
    <name evidence="10" type="ORF">CKA81_16240</name>
</gene>
<name>A0A410GG29_9BURK</name>
<keyword evidence="4 9" id="KW-0812">Transmembrane</keyword>
<dbReference type="Proteomes" id="UP000283474">
    <property type="component" value="Chromosome"/>
</dbReference>
<dbReference type="InterPro" id="IPR052157">
    <property type="entry name" value="BCAA_transport_permease"/>
</dbReference>
<keyword evidence="7 9" id="KW-0472">Membrane</keyword>
<keyword evidence="3" id="KW-1003">Cell membrane</keyword>
<feature type="transmembrane region" description="Helical" evidence="9">
    <location>
        <begin position="223"/>
        <end position="247"/>
    </location>
</feature>
<keyword evidence="2" id="KW-0813">Transport</keyword>
<reference evidence="10 11" key="1">
    <citation type="submission" date="2017-08" db="EMBL/GenBank/DDBJ databases">
        <authorList>
            <person name="Park S.-J."/>
            <person name="Kim H."/>
        </authorList>
    </citation>
    <scope>NUCLEOTIDE SEQUENCE [LARGE SCALE GENOMIC DNA]</scope>
    <source>
        <strain evidence="11">ye3</strain>
    </source>
</reference>
<evidence type="ECO:0000256" key="2">
    <source>
        <dbReference type="ARBA" id="ARBA00022448"/>
    </source>
</evidence>
<dbReference type="AlphaFoldDB" id="A0A410GG29"/>
<evidence type="ECO:0000256" key="8">
    <source>
        <dbReference type="ARBA" id="ARBA00037998"/>
    </source>
</evidence>
<organism evidence="10 11">
    <name type="scientific">Pollutimonas thiosulfatoxidans</name>
    <dbReference type="NCBI Taxonomy" id="2028345"/>
    <lineage>
        <taxon>Bacteria</taxon>
        <taxon>Pseudomonadati</taxon>
        <taxon>Pseudomonadota</taxon>
        <taxon>Betaproteobacteria</taxon>
        <taxon>Burkholderiales</taxon>
        <taxon>Alcaligenaceae</taxon>
        <taxon>Pollutimonas</taxon>
    </lineage>
</organism>
<dbReference type="GO" id="GO:0006865">
    <property type="term" value="P:amino acid transport"/>
    <property type="evidence" value="ECO:0007669"/>
    <property type="project" value="UniProtKB-KW"/>
</dbReference>
<feature type="transmembrane region" description="Helical" evidence="9">
    <location>
        <begin position="187"/>
        <end position="211"/>
    </location>
</feature>
<dbReference type="OrthoDB" id="8703217at2"/>
<sequence length="313" mass="33459">MEFIITSALNGLVYGLLLFVVSAGLTLIFGMMGVLNFAHVSFYMLGAYLAYTLSGFIGFFWALVVAPLLVAALGIFVEHFMLRRVHRHGHAHELLLTFGLFFLLQEVVKMFYGNAPVAYRPPSELAFTAFSLFGTDFPAYRLFVGLTAFLLFVILFLVLRYTRVGIIVRAAVRRPDMVAALGHNVPAVFMSVFGLGAWMAGLAGAVGGALLTTNPNMALEMGLIVFVVVVVGGLGSLGGALIASLLIGMITSFSVGLQFSLADVAGIFGLNETAMAMGGLMNLELSTFSAAMPVLLMLVVLLVRPAGLMGERN</sequence>
<evidence type="ECO:0000313" key="10">
    <source>
        <dbReference type="EMBL" id="QAA95240.1"/>
    </source>
</evidence>
<protein>
    <submittedName>
        <fullName evidence="10">Branched-chain amino acid ABC transporter permease</fullName>
    </submittedName>
</protein>
<feature type="transmembrane region" description="Helical" evidence="9">
    <location>
        <begin position="285"/>
        <end position="303"/>
    </location>
</feature>
<comment type="subcellular location">
    <subcellularLocation>
        <location evidence="1">Cell membrane</location>
        <topology evidence="1">Multi-pass membrane protein</topology>
    </subcellularLocation>
</comment>
<feature type="transmembrane region" description="Helical" evidence="9">
    <location>
        <begin position="58"/>
        <end position="82"/>
    </location>
</feature>
<dbReference type="Pfam" id="PF02653">
    <property type="entry name" value="BPD_transp_2"/>
    <property type="match status" value="1"/>
</dbReference>
<evidence type="ECO:0000256" key="5">
    <source>
        <dbReference type="ARBA" id="ARBA00022970"/>
    </source>
</evidence>
<dbReference type="PANTHER" id="PTHR11795">
    <property type="entry name" value="BRANCHED-CHAIN AMINO ACID TRANSPORT SYSTEM PERMEASE PROTEIN LIVH"/>
    <property type="match status" value="1"/>
</dbReference>
<keyword evidence="5" id="KW-0029">Amino-acid transport</keyword>
<dbReference type="CDD" id="cd06582">
    <property type="entry name" value="TM_PBP1_LivH_like"/>
    <property type="match status" value="1"/>
</dbReference>
<evidence type="ECO:0000256" key="7">
    <source>
        <dbReference type="ARBA" id="ARBA00023136"/>
    </source>
</evidence>
<evidence type="ECO:0000313" key="11">
    <source>
        <dbReference type="Proteomes" id="UP000283474"/>
    </source>
</evidence>
<feature type="transmembrane region" description="Helical" evidence="9">
    <location>
        <begin position="12"/>
        <end position="38"/>
    </location>
</feature>
<comment type="similarity">
    <text evidence="8">Belongs to the binding-protein-dependent transport system permease family. LivHM subfamily.</text>
</comment>
<evidence type="ECO:0000256" key="1">
    <source>
        <dbReference type="ARBA" id="ARBA00004651"/>
    </source>
</evidence>
<evidence type="ECO:0000256" key="4">
    <source>
        <dbReference type="ARBA" id="ARBA00022692"/>
    </source>
</evidence>
<accession>A0A410GG29</accession>
<keyword evidence="6 9" id="KW-1133">Transmembrane helix</keyword>
<dbReference type="EMBL" id="CP022987">
    <property type="protein sequence ID" value="QAA95240.1"/>
    <property type="molecule type" value="Genomic_DNA"/>
</dbReference>
<dbReference type="InterPro" id="IPR001851">
    <property type="entry name" value="ABC_transp_permease"/>
</dbReference>
<dbReference type="KEGG" id="pus:CKA81_16240"/>
<proteinExistence type="inferred from homology"/>
<dbReference type="RefSeq" id="WP_128356233.1">
    <property type="nucleotide sequence ID" value="NZ_CP022987.1"/>
</dbReference>
<keyword evidence="11" id="KW-1185">Reference proteome</keyword>
<evidence type="ECO:0000256" key="3">
    <source>
        <dbReference type="ARBA" id="ARBA00022475"/>
    </source>
</evidence>
<evidence type="ECO:0000256" key="6">
    <source>
        <dbReference type="ARBA" id="ARBA00022989"/>
    </source>
</evidence>
<dbReference type="PANTHER" id="PTHR11795:SF442">
    <property type="entry name" value="ABC TRANSPORTER ATP-BINDING PROTEIN"/>
    <property type="match status" value="1"/>
</dbReference>
<feature type="transmembrane region" description="Helical" evidence="9">
    <location>
        <begin position="139"/>
        <end position="159"/>
    </location>
</feature>
<evidence type="ECO:0000256" key="9">
    <source>
        <dbReference type="SAM" id="Phobius"/>
    </source>
</evidence>
<dbReference type="GO" id="GO:0005886">
    <property type="term" value="C:plasma membrane"/>
    <property type="evidence" value="ECO:0007669"/>
    <property type="project" value="UniProtKB-SubCell"/>
</dbReference>
<dbReference type="GO" id="GO:0022857">
    <property type="term" value="F:transmembrane transporter activity"/>
    <property type="evidence" value="ECO:0007669"/>
    <property type="project" value="InterPro"/>
</dbReference>